<comment type="caution">
    <text evidence="1">The sequence shown here is derived from an EMBL/GenBank/DDBJ whole genome shotgun (WGS) entry which is preliminary data.</text>
</comment>
<protein>
    <submittedName>
        <fullName evidence="1">Uncharacterized protein</fullName>
    </submittedName>
</protein>
<dbReference type="EMBL" id="JAUHHV010000010">
    <property type="protein sequence ID" value="KAK1411346.1"/>
    <property type="molecule type" value="Genomic_DNA"/>
</dbReference>
<dbReference type="Proteomes" id="UP001229421">
    <property type="component" value="Unassembled WGS sequence"/>
</dbReference>
<evidence type="ECO:0000313" key="2">
    <source>
        <dbReference type="Proteomes" id="UP001229421"/>
    </source>
</evidence>
<keyword evidence="2" id="KW-1185">Reference proteome</keyword>
<reference evidence="1" key="1">
    <citation type="journal article" date="2023" name="bioRxiv">
        <title>Improved chromosome-level genome assembly for marigold (Tagetes erecta).</title>
        <authorList>
            <person name="Jiang F."/>
            <person name="Yuan L."/>
            <person name="Wang S."/>
            <person name="Wang H."/>
            <person name="Xu D."/>
            <person name="Wang A."/>
            <person name="Fan W."/>
        </authorList>
    </citation>
    <scope>NUCLEOTIDE SEQUENCE</scope>
    <source>
        <strain evidence="1">WSJ</strain>
        <tissue evidence="1">Leaf</tissue>
    </source>
</reference>
<accession>A0AAD8NK84</accession>
<evidence type="ECO:0000313" key="1">
    <source>
        <dbReference type="EMBL" id="KAK1411346.1"/>
    </source>
</evidence>
<name>A0AAD8NK84_TARER</name>
<dbReference type="AlphaFoldDB" id="A0AAD8NK84"/>
<gene>
    <name evidence="1" type="ORF">QVD17_37894</name>
</gene>
<proteinExistence type="predicted"/>
<organism evidence="1 2">
    <name type="scientific">Tagetes erecta</name>
    <name type="common">African marigold</name>
    <dbReference type="NCBI Taxonomy" id="13708"/>
    <lineage>
        <taxon>Eukaryota</taxon>
        <taxon>Viridiplantae</taxon>
        <taxon>Streptophyta</taxon>
        <taxon>Embryophyta</taxon>
        <taxon>Tracheophyta</taxon>
        <taxon>Spermatophyta</taxon>
        <taxon>Magnoliopsida</taxon>
        <taxon>eudicotyledons</taxon>
        <taxon>Gunneridae</taxon>
        <taxon>Pentapetalae</taxon>
        <taxon>asterids</taxon>
        <taxon>campanulids</taxon>
        <taxon>Asterales</taxon>
        <taxon>Asteraceae</taxon>
        <taxon>Asteroideae</taxon>
        <taxon>Heliantheae alliance</taxon>
        <taxon>Tageteae</taxon>
        <taxon>Tagetes</taxon>
    </lineage>
</organism>
<sequence length="175" mass="19570">MIQQHTNKLLIKDLHVIEAFFRIKVGEATTPLYSRTLTFSSTESLGTHDEDIDPMQGSAAGPTTVVRVSTSKDSGFPLGSLFENMRSSIDFNNDANTNNHVDLMLDTCINLIMAKELHELKDMITSVTGVVKPIPEVLRCRGSVNDEKGSSGESLENWRLLEKKKTKTFWNFHSI</sequence>